<dbReference type="NCBIfam" id="TIGR01311">
    <property type="entry name" value="glycerol_kin"/>
    <property type="match status" value="1"/>
</dbReference>
<dbReference type="InterPro" id="IPR000577">
    <property type="entry name" value="Carb_kinase_FGGY"/>
</dbReference>
<feature type="binding site" evidence="10">
    <location>
        <position position="10"/>
    </location>
    <ligand>
        <name>sn-glycerol 3-phosphate</name>
        <dbReference type="ChEBI" id="CHEBI:57597"/>
    </ligand>
</feature>
<dbReference type="CDD" id="cd07769">
    <property type="entry name" value="ASKHA_NBD_FGGY_GK"/>
    <property type="match status" value="1"/>
</dbReference>
<feature type="binding site" evidence="10">
    <location>
        <position position="264"/>
    </location>
    <ligand>
        <name>ADP</name>
        <dbReference type="ChEBI" id="CHEBI:456216"/>
    </ligand>
</feature>
<evidence type="ECO:0000256" key="10">
    <source>
        <dbReference type="HAMAP-Rule" id="MF_00186"/>
    </source>
</evidence>
<keyword evidence="6 10" id="KW-0319">Glycerol metabolism</keyword>
<keyword evidence="7 10" id="KW-0067">ATP-binding</keyword>
<dbReference type="NCBIfam" id="NF000756">
    <property type="entry name" value="PRK00047.1"/>
    <property type="match status" value="1"/>
</dbReference>
<protein>
    <recommendedName>
        <fullName evidence="10">Glycerol kinase</fullName>
        <ecNumber evidence="10">2.7.1.30</ecNumber>
    </recommendedName>
    <alternativeName>
        <fullName evidence="10">ATP:glycerol 3-phosphotransferase</fullName>
    </alternativeName>
    <alternativeName>
        <fullName evidence="10">Glycerokinase</fullName>
        <shortName evidence="10">GK</shortName>
    </alternativeName>
</protein>
<dbReference type="PANTHER" id="PTHR10196:SF69">
    <property type="entry name" value="GLYCEROL KINASE"/>
    <property type="match status" value="1"/>
</dbReference>
<reference evidence="14 15" key="1">
    <citation type="journal article" date="2016" name="Nat. Commun.">
        <title>Thousands of microbial genomes shed light on interconnected biogeochemical processes in an aquifer system.</title>
        <authorList>
            <person name="Anantharaman K."/>
            <person name="Brown C.T."/>
            <person name="Hug L.A."/>
            <person name="Sharon I."/>
            <person name="Castelle C.J."/>
            <person name="Probst A.J."/>
            <person name="Thomas B.C."/>
            <person name="Singh A."/>
            <person name="Wilkins M.J."/>
            <person name="Karaoz U."/>
            <person name="Brodie E.L."/>
            <person name="Williams K.H."/>
            <person name="Hubbard S.S."/>
            <person name="Banfield J.F."/>
        </authorList>
    </citation>
    <scope>NUCLEOTIDE SEQUENCE [LARGE SCALE GENOMIC DNA]</scope>
</reference>
<feature type="binding site" evidence="10">
    <location>
        <position position="132"/>
    </location>
    <ligand>
        <name>sn-glycerol 3-phosphate</name>
        <dbReference type="ChEBI" id="CHEBI:57597"/>
    </ligand>
</feature>
<comment type="catalytic activity">
    <reaction evidence="8 10">
        <text>glycerol + ATP = sn-glycerol 3-phosphate + ADP + H(+)</text>
        <dbReference type="Rhea" id="RHEA:21644"/>
        <dbReference type="ChEBI" id="CHEBI:15378"/>
        <dbReference type="ChEBI" id="CHEBI:17754"/>
        <dbReference type="ChEBI" id="CHEBI:30616"/>
        <dbReference type="ChEBI" id="CHEBI:57597"/>
        <dbReference type="ChEBI" id="CHEBI:456216"/>
        <dbReference type="EC" id="2.7.1.30"/>
    </reaction>
</comment>
<keyword evidence="4 10" id="KW-0547">Nucleotide-binding</keyword>
<evidence type="ECO:0000313" key="15">
    <source>
        <dbReference type="Proteomes" id="UP000177876"/>
    </source>
</evidence>
<dbReference type="GO" id="GO:0005524">
    <property type="term" value="F:ATP binding"/>
    <property type="evidence" value="ECO:0007669"/>
    <property type="project" value="UniProtKB-UniRule"/>
</dbReference>
<proteinExistence type="inferred from homology"/>
<comment type="similarity">
    <text evidence="2 10 11">Belongs to the FGGY kinase family.</text>
</comment>
<feature type="binding site" evidence="10">
    <location>
        <position position="307"/>
    </location>
    <ligand>
        <name>ATP</name>
        <dbReference type="ChEBI" id="CHEBI:30616"/>
    </ligand>
</feature>
<gene>
    <name evidence="10" type="primary">glpK</name>
    <name evidence="14" type="ORF">A2Y75_12475</name>
</gene>
<comment type="pathway">
    <text evidence="1 10">Polyol metabolism; glycerol degradation via glycerol kinase pathway; sn-glycerol 3-phosphate from glycerol: step 1/1.</text>
</comment>
<dbReference type="Pfam" id="PF00370">
    <property type="entry name" value="FGGY_N"/>
    <property type="match status" value="1"/>
</dbReference>
<dbReference type="InterPro" id="IPR018484">
    <property type="entry name" value="FGGY_N"/>
</dbReference>
<dbReference type="AlphaFoldDB" id="A0A1F2WME1"/>
<evidence type="ECO:0000256" key="5">
    <source>
        <dbReference type="ARBA" id="ARBA00022777"/>
    </source>
</evidence>
<feature type="binding site" evidence="10">
    <location>
        <position position="242"/>
    </location>
    <ligand>
        <name>sn-glycerol 3-phosphate</name>
        <dbReference type="ChEBI" id="CHEBI:57597"/>
    </ligand>
</feature>
<feature type="binding site" evidence="10">
    <location>
        <position position="80"/>
    </location>
    <ligand>
        <name>glycerol</name>
        <dbReference type="ChEBI" id="CHEBI:17754"/>
    </ligand>
</feature>
<feature type="binding site" evidence="10">
    <location>
        <position position="408"/>
    </location>
    <ligand>
        <name>ADP</name>
        <dbReference type="ChEBI" id="CHEBI:456216"/>
    </ligand>
</feature>
<dbReference type="PROSITE" id="PS00445">
    <property type="entry name" value="FGGY_KINASES_2"/>
    <property type="match status" value="1"/>
</dbReference>
<dbReference type="GO" id="GO:0019563">
    <property type="term" value="P:glycerol catabolic process"/>
    <property type="evidence" value="ECO:0007669"/>
    <property type="project" value="UniProtKB-UniRule"/>
</dbReference>
<feature type="binding site" evidence="10">
    <location>
        <position position="81"/>
    </location>
    <ligand>
        <name>sn-glycerol 3-phosphate</name>
        <dbReference type="ChEBI" id="CHEBI:57597"/>
    </ligand>
</feature>
<feature type="binding site" evidence="10">
    <location>
        <position position="80"/>
    </location>
    <ligand>
        <name>sn-glycerol 3-phosphate</name>
        <dbReference type="ChEBI" id="CHEBI:57597"/>
    </ligand>
</feature>
<feature type="binding site" evidence="10">
    <location>
        <position position="242"/>
    </location>
    <ligand>
        <name>glycerol</name>
        <dbReference type="ChEBI" id="CHEBI:17754"/>
    </ligand>
</feature>
<accession>A0A1F2WME1</accession>
<comment type="caution">
    <text evidence="14">The sequence shown here is derived from an EMBL/GenBank/DDBJ whole genome shotgun (WGS) entry which is preliminary data.</text>
</comment>
<evidence type="ECO:0000256" key="6">
    <source>
        <dbReference type="ARBA" id="ARBA00022798"/>
    </source>
</evidence>
<keyword evidence="3 10" id="KW-0808">Transferase</keyword>
<feature type="binding site" evidence="10">
    <location>
        <position position="132"/>
    </location>
    <ligand>
        <name>glycerol</name>
        <dbReference type="ChEBI" id="CHEBI:17754"/>
    </ligand>
</feature>
<comment type="activity regulation">
    <text evidence="10">Inhibited by fructose 1,6-bisphosphate (FBP).</text>
</comment>
<evidence type="ECO:0000256" key="4">
    <source>
        <dbReference type="ARBA" id="ARBA00022741"/>
    </source>
</evidence>
<evidence type="ECO:0000259" key="12">
    <source>
        <dbReference type="Pfam" id="PF00370"/>
    </source>
</evidence>
<feature type="domain" description="Carbohydrate kinase FGGY C-terminal" evidence="13">
    <location>
        <begin position="260"/>
        <end position="446"/>
    </location>
</feature>
<comment type="caution">
    <text evidence="10">Lacks conserved residue(s) required for the propagation of feature annotation.</text>
</comment>
<feature type="binding site" evidence="10">
    <location>
        <position position="264"/>
    </location>
    <ligand>
        <name>ATP</name>
        <dbReference type="ChEBI" id="CHEBI:30616"/>
    </ligand>
</feature>
<name>A0A1F2WME1_9ACTN</name>
<keyword evidence="5 10" id="KW-0418">Kinase</keyword>
<dbReference type="InterPro" id="IPR018483">
    <property type="entry name" value="Carb_kinase_FGGY_CS"/>
</dbReference>
<dbReference type="GO" id="GO:0004370">
    <property type="term" value="F:glycerol kinase activity"/>
    <property type="evidence" value="ECO:0007669"/>
    <property type="project" value="UniProtKB-UniRule"/>
</dbReference>
<evidence type="ECO:0000313" key="14">
    <source>
        <dbReference type="EMBL" id="OFW58033.1"/>
    </source>
</evidence>
<evidence type="ECO:0000259" key="13">
    <source>
        <dbReference type="Pfam" id="PF02782"/>
    </source>
</evidence>
<evidence type="ECO:0000256" key="3">
    <source>
        <dbReference type="ARBA" id="ARBA00022679"/>
    </source>
</evidence>
<dbReference type="PIRSF" id="PIRSF000538">
    <property type="entry name" value="GlpK"/>
    <property type="match status" value="1"/>
</dbReference>
<feature type="binding site" evidence="10">
    <location>
        <position position="307"/>
    </location>
    <ligand>
        <name>ADP</name>
        <dbReference type="ChEBI" id="CHEBI:456216"/>
    </ligand>
</feature>
<evidence type="ECO:0000256" key="8">
    <source>
        <dbReference type="ARBA" id="ARBA00052101"/>
    </source>
</evidence>
<dbReference type="EMBL" id="MELK01000028">
    <property type="protein sequence ID" value="OFW58033.1"/>
    <property type="molecule type" value="Genomic_DNA"/>
</dbReference>
<sequence length="502" mass="55015">MIILAIDQGTTGTKCMCFDRDQKPLSTASLEFKQYYPHPGWVEHDPEEIWERTCEAARKSLAEAGATAADVAAVGITNQRETAVIWDRATGRSIRPAIVWQCRRSADICKRCREEGMEESIRRKTGLVLDPYFSGTKLTWIMENEPEIARRAQAGELCFGTIDSWLLHRLTAGRVHATDVSNASRTLLFDIHTMAWDSELAAMLGVPASLLPEVRESSGLFGQTDPEAFLGIEAPISGIAGDQQAALFGQACFHPGMTKNTYGTGSFVLMNIGDKPRLSSHGLLTTVGWSIAGNVTYAMEGAIFITGAAIQWLRDGLGIISKASEIEALASQVEDTGGIYFVPAFVGLGAPYWDAEARALIIGMTRGTERAHIARAVIESMALQTADVVEVMQQEAGIPLKELRVDGGASVMDLLLQYQADLLQVPVRRPVITETTALGAALLAGLGIGFWKDLEEIEERWRLDHEARPNAASHERMLAMRKGWKRAVERCLNWEQADQASQ</sequence>
<dbReference type="SUPFAM" id="SSF53067">
    <property type="entry name" value="Actin-like ATPase domain"/>
    <property type="match status" value="2"/>
</dbReference>
<feature type="binding site" evidence="10">
    <location>
        <position position="408"/>
    </location>
    <ligand>
        <name>ATP</name>
        <dbReference type="ChEBI" id="CHEBI:30616"/>
    </ligand>
</feature>
<feature type="binding site" evidence="10">
    <location>
        <position position="243"/>
    </location>
    <ligand>
        <name>glycerol</name>
        <dbReference type="ChEBI" id="CHEBI:17754"/>
    </ligand>
</feature>
<dbReference type="FunFam" id="3.30.420.40:FF:000007">
    <property type="entry name" value="Glycerol kinase"/>
    <property type="match status" value="1"/>
</dbReference>
<dbReference type="Pfam" id="PF02782">
    <property type="entry name" value="FGGY_C"/>
    <property type="match status" value="1"/>
</dbReference>
<evidence type="ECO:0000256" key="7">
    <source>
        <dbReference type="ARBA" id="ARBA00022840"/>
    </source>
</evidence>
<dbReference type="Gene3D" id="3.30.420.40">
    <property type="match status" value="2"/>
</dbReference>
<dbReference type="GO" id="GO:0005829">
    <property type="term" value="C:cytosol"/>
    <property type="evidence" value="ECO:0007669"/>
    <property type="project" value="TreeGrafter"/>
</dbReference>
<dbReference type="STRING" id="1797197.A2Y75_12475"/>
<dbReference type="EC" id="2.7.1.30" evidence="10"/>
<comment type="function">
    <text evidence="9 10">Key enzyme in the regulation of glycerol uptake and metabolism. Catalyzes the phosphorylation of glycerol to yield sn-glycerol 3-phosphate.</text>
</comment>
<dbReference type="PROSITE" id="PS00933">
    <property type="entry name" value="FGGY_KINASES_1"/>
    <property type="match status" value="1"/>
</dbReference>
<evidence type="ECO:0000256" key="9">
    <source>
        <dbReference type="ARBA" id="ARBA00054633"/>
    </source>
</evidence>
<dbReference type="GO" id="GO:0006072">
    <property type="term" value="P:glycerol-3-phosphate metabolic process"/>
    <property type="evidence" value="ECO:0007669"/>
    <property type="project" value="InterPro"/>
</dbReference>
<feature type="binding site" evidence="10">
    <location>
        <position position="10"/>
    </location>
    <ligand>
        <name>ATP</name>
        <dbReference type="ChEBI" id="CHEBI:30616"/>
    </ligand>
</feature>
<feature type="binding site" evidence="10">
    <location>
        <position position="81"/>
    </location>
    <ligand>
        <name>glycerol</name>
        <dbReference type="ChEBI" id="CHEBI:17754"/>
    </ligand>
</feature>
<dbReference type="InterPro" id="IPR018485">
    <property type="entry name" value="FGGY_C"/>
</dbReference>
<dbReference type="Proteomes" id="UP000177876">
    <property type="component" value="Unassembled WGS sequence"/>
</dbReference>
<dbReference type="UniPathway" id="UPA00618">
    <property type="reaction ID" value="UER00672"/>
</dbReference>
<dbReference type="HAMAP" id="MF_00186">
    <property type="entry name" value="Glycerol_kin"/>
    <property type="match status" value="1"/>
</dbReference>
<evidence type="ECO:0000256" key="1">
    <source>
        <dbReference type="ARBA" id="ARBA00005190"/>
    </source>
</evidence>
<feature type="binding site" evidence="10">
    <location>
        <position position="311"/>
    </location>
    <ligand>
        <name>ATP</name>
        <dbReference type="ChEBI" id="CHEBI:30616"/>
    </ligand>
</feature>
<feature type="binding site" evidence="10">
    <location>
        <position position="11"/>
    </location>
    <ligand>
        <name>ATP</name>
        <dbReference type="ChEBI" id="CHEBI:30616"/>
    </ligand>
</feature>
<dbReference type="FunFam" id="3.30.420.40:FF:000008">
    <property type="entry name" value="Glycerol kinase"/>
    <property type="match status" value="1"/>
</dbReference>
<evidence type="ECO:0000256" key="11">
    <source>
        <dbReference type="RuleBase" id="RU003733"/>
    </source>
</evidence>
<feature type="binding site" evidence="10">
    <location>
        <position position="14"/>
    </location>
    <ligand>
        <name>ADP</name>
        <dbReference type="ChEBI" id="CHEBI:456216"/>
    </ligand>
</feature>
<evidence type="ECO:0000256" key="2">
    <source>
        <dbReference type="ARBA" id="ARBA00009156"/>
    </source>
</evidence>
<dbReference type="PANTHER" id="PTHR10196">
    <property type="entry name" value="SUGAR KINASE"/>
    <property type="match status" value="1"/>
</dbReference>
<dbReference type="InterPro" id="IPR005999">
    <property type="entry name" value="Glycerol_kin"/>
</dbReference>
<feature type="domain" description="Carbohydrate kinase FGGY N-terminal" evidence="12">
    <location>
        <begin position="2"/>
        <end position="249"/>
    </location>
</feature>
<dbReference type="InterPro" id="IPR043129">
    <property type="entry name" value="ATPase_NBD"/>
</dbReference>
<feature type="binding site" evidence="10">
    <location>
        <position position="10"/>
    </location>
    <ligand>
        <name>ADP</name>
        <dbReference type="ChEBI" id="CHEBI:456216"/>
    </ligand>
</feature>
<organism evidence="14 15">
    <name type="scientific">Candidatus Solincola sediminis</name>
    <dbReference type="NCBI Taxonomy" id="1797199"/>
    <lineage>
        <taxon>Bacteria</taxon>
        <taxon>Bacillati</taxon>
        <taxon>Actinomycetota</taxon>
        <taxon>Candidatus Geothermincolia</taxon>
        <taxon>Candidatus Geothermincolales</taxon>
        <taxon>Candidatus Geothermincolaceae</taxon>
        <taxon>Candidatus Solincola</taxon>
    </lineage>
</organism>